<accession>A0A0A0KRP0</accession>
<proteinExistence type="predicted"/>
<dbReference type="EMBL" id="CM002926">
    <property type="protein sequence ID" value="KGN51047.1"/>
    <property type="molecule type" value="Genomic_DNA"/>
</dbReference>
<name>A0A0A0KRP0_CUCSA</name>
<reference evidence="2 3" key="2">
    <citation type="journal article" date="2009" name="PLoS ONE">
        <title>An integrated genetic and cytogenetic map of the cucumber genome.</title>
        <authorList>
            <person name="Ren Y."/>
            <person name="Zhang Z."/>
            <person name="Liu J."/>
            <person name="Staub J.E."/>
            <person name="Han Y."/>
            <person name="Cheng Z."/>
            <person name="Li X."/>
            <person name="Lu J."/>
            <person name="Miao H."/>
            <person name="Kang H."/>
            <person name="Xie B."/>
            <person name="Gu X."/>
            <person name="Wang X."/>
            <person name="Du Y."/>
            <person name="Jin W."/>
            <person name="Huang S."/>
        </authorList>
    </citation>
    <scope>NUCLEOTIDE SEQUENCE [LARGE SCALE GENOMIC DNA]</scope>
    <source>
        <strain evidence="3">cv. 9930</strain>
    </source>
</reference>
<reference evidence="2 3" key="1">
    <citation type="journal article" date="2009" name="Nat. Genet.">
        <title>The genome of the cucumber, Cucumis sativus L.</title>
        <authorList>
            <person name="Huang S."/>
            <person name="Li R."/>
            <person name="Zhang Z."/>
            <person name="Li L."/>
            <person name="Gu X."/>
            <person name="Fan W."/>
            <person name="Lucas W.J."/>
            <person name="Wang X."/>
            <person name="Xie B."/>
            <person name="Ni P."/>
            <person name="Ren Y."/>
            <person name="Zhu H."/>
            <person name="Li J."/>
            <person name="Lin K."/>
            <person name="Jin W."/>
            <person name="Fei Z."/>
            <person name="Li G."/>
            <person name="Staub J."/>
            <person name="Kilian A."/>
            <person name="van der Vossen E.A."/>
            <person name="Wu Y."/>
            <person name="Guo J."/>
            <person name="He J."/>
            <person name="Jia Z."/>
            <person name="Ren Y."/>
            <person name="Tian G."/>
            <person name="Lu Y."/>
            <person name="Ruan J."/>
            <person name="Qian W."/>
            <person name="Wang M."/>
            <person name="Huang Q."/>
            <person name="Li B."/>
            <person name="Xuan Z."/>
            <person name="Cao J."/>
            <person name="Asan"/>
            <person name="Wu Z."/>
            <person name="Zhang J."/>
            <person name="Cai Q."/>
            <person name="Bai Y."/>
            <person name="Zhao B."/>
            <person name="Han Y."/>
            <person name="Li Y."/>
            <person name="Li X."/>
            <person name="Wang S."/>
            <person name="Shi Q."/>
            <person name="Liu S."/>
            <person name="Cho W.K."/>
            <person name="Kim J.Y."/>
            <person name="Xu Y."/>
            <person name="Heller-Uszynska K."/>
            <person name="Miao H."/>
            <person name="Cheng Z."/>
            <person name="Zhang S."/>
            <person name="Wu J."/>
            <person name="Yang Y."/>
            <person name="Kang H."/>
            <person name="Li M."/>
            <person name="Liang H."/>
            <person name="Ren X."/>
            <person name="Shi Z."/>
            <person name="Wen M."/>
            <person name="Jian M."/>
            <person name="Yang H."/>
            <person name="Zhang G."/>
            <person name="Yang Z."/>
            <person name="Chen R."/>
            <person name="Liu S."/>
            <person name="Li J."/>
            <person name="Ma L."/>
            <person name="Liu H."/>
            <person name="Zhou Y."/>
            <person name="Zhao J."/>
            <person name="Fang X."/>
            <person name="Li G."/>
            <person name="Fang L."/>
            <person name="Li Y."/>
            <person name="Liu D."/>
            <person name="Zheng H."/>
            <person name="Zhang Y."/>
            <person name="Qin N."/>
            <person name="Li Z."/>
            <person name="Yang G."/>
            <person name="Yang S."/>
            <person name="Bolund L."/>
            <person name="Kristiansen K."/>
            <person name="Zheng H."/>
            <person name="Li S."/>
            <person name="Zhang X."/>
            <person name="Yang H."/>
            <person name="Wang J."/>
            <person name="Sun R."/>
            <person name="Zhang B."/>
            <person name="Jiang S."/>
            <person name="Wang J."/>
            <person name="Du Y."/>
            <person name="Li S."/>
        </authorList>
    </citation>
    <scope>NUCLEOTIDE SEQUENCE [LARGE SCALE GENOMIC DNA]</scope>
    <source>
        <strain evidence="3">cv. 9930</strain>
    </source>
</reference>
<reference evidence="2 3" key="4">
    <citation type="journal article" date="2011" name="BMC Genomics">
        <title>RNA-Seq improves annotation of protein-coding genes in the cucumber genome.</title>
        <authorList>
            <person name="Li Z."/>
            <person name="Zhang Z."/>
            <person name="Yan P."/>
            <person name="Huang S."/>
            <person name="Fei Z."/>
            <person name="Lin K."/>
        </authorList>
    </citation>
    <scope>NUCLEOTIDE SEQUENCE [LARGE SCALE GENOMIC DNA]</scope>
    <source>
        <strain evidence="3">cv. 9930</strain>
    </source>
</reference>
<evidence type="ECO:0000313" key="2">
    <source>
        <dbReference type="EMBL" id="KGN51047.1"/>
    </source>
</evidence>
<feature type="region of interest" description="Disordered" evidence="1">
    <location>
        <begin position="1"/>
        <end position="24"/>
    </location>
</feature>
<protein>
    <submittedName>
        <fullName evidence="2">Uncharacterized protein</fullName>
    </submittedName>
</protein>
<sequence length="55" mass="6062">MSSDTSGGVADEVTPDKGCTTIRQPRGWHGRLEQEGCLVGLFTCNVARRKKRRLS</sequence>
<keyword evidence="3" id="KW-1185">Reference proteome</keyword>
<dbReference type="Proteomes" id="UP000029981">
    <property type="component" value="Chromosome 5"/>
</dbReference>
<reference evidence="2 3" key="3">
    <citation type="journal article" date="2010" name="BMC Genomics">
        <title>Transcriptome sequencing and comparative analysis of cucumber flowers with different sex types.</title>
        <authorList>
            <person name="Guo S."/>
            <person name="Zheng Y."/>
            <person name="Joung J.G."/>
            <person name="Liu S."/>
            <person name="Zhang Z."/>
            <person name="Crasta O.R."/>
            <person name="Sobral B.W."/>
            <person name="Xu Y."/>
            <person name="Huang S."/>
            <person name="Fei Z."/>
        </authorList>
    </citation>
    <scope>NUCLEOTIDE SEQUENCE [LARGE SCALE GENOMIC DNA]</scope>
    <source>
        <strain evidence="3">cv. 9930</strain>
    </source>
</reference>
<gene>
    <name evidence="2" type="ORF">Csa_5G420300</name>
</gene>
<dbReference type="AlphaFoldDB" id="A0A0A0KRP0"/>
<evidence type="ECO:0000313" key="3">
    <source>
        <dbReference type="Proteomes" id="UP000029981"/>
    </source>
</evidence>
<organism evidence="2 3">
    <name type="scientific">Cucumis sativus</name>
    <name type="common">Cucumber</name>
    <dbReference type="NCBI Taxonomy" id="3659"/>
    <lineage>
        <taxon>Eukaryota</taxon>
        <taxon>Viridiplantae</taxon>
        <taxon>Streptophyta</taxon>
        <taxon>Embryophyta</taxon>
        <taxon>Tracheophyta</taxon>
        <taxon>Spermatophyta</taxon>
        <taxon>Magnoliopsida</taxon>
        <taxon>eudicotyledons</taxon>
        <taxon>Gunneridae</taxon>
        <taxon>Pentapetalae</taxon>
        <taxon>rosids</taxon>
        <taxon>fabids</taxon>
        <taxon>Cucurbitales</taxon>
        <taxon>Cucurbitaceae</taxon>
        <taxon>Benincaseae</taxon>
        <taxon>Cucumis</taxon>
    </lineage>
</organism>
<dbReference type="Gramene" id="KGN51047">
    <property type="protein sequence ID" value="KGN51047"/>
    <property type="gene ID" value="Csa_5G420300"/>
</dbReference>
<evidence type="ECO:0000256" key="1">
    <source>
        <dbReference type="SAM" id="MobiDB-lite"/>
    </source>
</evidence>